<evidence type="ECO:0000259" key="3">
    <source>
        <dbReference type="Pfam" id="PF23317"/>
    </source>
</evidence>
<dbReference type="InterPro" id="IPR052971">
    <property type="entry name" value="TRP_calcium_channel"/>
</dbReference>
<evidence type="ECO:0000256" key="1">
    <source>
        <dbReference type="SAM" id="Phobius"/>
    </source>
</evidence>
<feature type="transmembrane region" description="Helical" evidence="1">
    <location>
        <begin position="288"/>
        <end position="309"/>
    </location>
</feature>
<dbReference type="Proteomes" id="UP000724874">
    <property type="component" value="Unassembled WGS sequence"/>
</dbReference>
<feature type="transmembrane region" description="Helical" evidence="1">
    <location>
        <begin position="485"/>
        <end position="505"/>
    </location>
</feature>
<dbReference type="InterPro" id="IPR056337">
    <property type="entry name" value="LHD_YVC1"/>
</dbReference>
<accession>A0A9P5P005</accession>
<feature type="transmembrane region" description="Helical" evidence="1">
    <location>
        <begin position="329"/>
        <end position="352"/>
    </location>
</feature>
<protein>
    <submittedName>
        <fullName evidence="4">Calcium activated cation channel</fullName>
    </submittedName>
</protein>
<gene>
    <name evidence="4" type="ORF">CPB84DRAFT_1721097</name>
</gene>
<comment type="caution">
    <text evidence="4">The sequence shown here is derived from an EMBL/GenBank/DDBJ whole genome shotgun (WGS) entry which is preliminary data.</text>
</comment>
<evidence type="ECO:0000259" key="2">
    <source>
        <dbReference type="Pfam" id="PF23190"/>
    </source>
</evidence>
<evidence type="ECO:0000313" key="5">
    <source>
        <dbReference type="Proteomes" id="UP000724874"/>
    </source>
</evidence>
<feature type="transmembrane region" description="Helical" evidence="1">
    <location>
        <begin position="517"/>
        <end position="537"/>
    </location>
</feature>
<dbReference type="Pfam" id="PF23317">
    <property type="entry name" value="YVC1_C"/>
    <property type="match status" value="1"/>
</dbReference>
<feature type="domain" description="YVC1 N-terminal linker helical" evidence="2">
    <location>
        <begin position="33"/>
        <end position="211"/>
    </location>
</feature>
<keyword evidence="1" id="KW-0812">Transmembrane</keyword>
<dbReference type="AlphaFoldDB" id="A0A9P5P005"/>
<dbReference type="OrthoDB" id="301415at2759"/>
<feature type="transmembrane region" description="Helical" evidence="1">
    <location>
        <begin position="373"/>
        <end position="393"/>
    </location>
</feature>
<organism evidence="4 5">
    <name type="scientific">Gymnopilus junonius</name>
    <name type="common">Spectacular rustgill mushroom</name>
    <name type="synonym">Gymnopilus spectabilis subsp. junonius</name>
    <dbReference type="NCBI Taxonomy" id="109634"/>
    <lineage>
        <taxon>Eukaryota</taxon>
        <taxon>Fungi</taxon>
        <taxon>Dikarya</taxon>
        <taxon>Basidiomycota</taxon>
        <taxon>Agaricomycotina</taxon>
        <taxon>Agaricomycetes</taxon>
        <taxon>Agaricomycetidae</taxon>
        <taxon>Agaricales</taxon>
        <taxon>Agaricineae</taxon>
        <taxon>Hymenogastraceae</taxon>
        <taxon>Gymnopilus</taxon>
    </lineage>
</organism>
<dbReference type="InterPro" id="IPR056336">
    <property type="entry name" value="YVC1_C"/>
</dbReference>
<name>A0A9P5P005_GYMJU</name>
<dbReference type="Pfam" id="PF23190">
    <property type="entry name" value="LHD_TRPY1"/>
    <property type="match status" value="1"/>
</dbReference>
<feature type="transmembrane region" description="Helical" evidence="1">
    <location>
        <begin position="223"/>
        <end position="240"/>
    </location>
</feature>
<keyword evidence="5" id="KW-1185">Reference proteome</keyword>
<proteinExistence type="predicted"/>
<dbReference type="PANTHER" id="PTHR35859">
    <property type="entry name" value="NONSELECTIVE CATION CHANNEL PROTEIN"/>
    <property type="match status" value="1"/>
</dbReference>
<keyword evidence="1" id="KW-0472">Membrane</keyword>
<keyword evidence="1" id="KW-1133">Transmembrane helix</keyword>
<dbReference type="PANTHER" id="PTHR35859:SF4">
    <property type="entry name" value="MEMBRANE CHANNEL PROTEIN, PUTATIVE (AFU_ORTHOLOGUE AFUA_6G11300)-RELATED"/>
    <property type="match status" value="1"/>
</dbReference>
<evidence type="ECO:0000313" key="4">
    <source>
        <dbReference type="EMBL" id="KAF8914195.1"/>
    </source>
</evidence>
<feature type="transmembrane region" description="Helical" evidence="1">
    <location>
        <begin position="431"/>
        <end position="453"/>
    </location>
</feature>
<sequence>MADLLRPVLPQDADDVVSLISINSVHPSPDTLTKLVKRLRALTLTLLPVEVDPASINDPTSRIITPRVISAYRAAAGDFIEALPYCLLRARAEFIWDANHNAADYGENRGRATACEVLARRIVHLAEPDRIRAIMSTRYQHRQIDGDESDMSSALEMAIDQHCTIFLSSSEAQEVVDALWTGDLIQINNKHNDIEYVPYDDTREHSFWGHFDPARLSVPRYQNIFRIAMWLLFLFVYSQAVREPLERLGDAHKFLDNWEIALYVLALSFIVEGMFCFYVLLRLVTWRVFSFWQVVAFVTDSLLLAAFILRIGGLLEEGDRETSLRLHSFQVLSCVSPFIWFVFDSFKLLTVFDGYKYVGTMQICVARMLKESGIFFALLSLLAIGFGQGLYALDAADGSAEPPSTIINVLVQALLQNPNYEKFAASPTGLLLFYLWNAVTVIVLLNVLISLFASAYSDIVDDAEAEYLAFFAGKTISMIRAPDSYVYPAPFNLVEVFLVAPFEFFPVIGLSDKHYAILNRYVMSFVFFIPLCFIALYESAFNRRKNSWMETWFRGIDEGEEDSPANRDPIVDDPNCPGLQISKVPFEELIKVFPNTEQSSEATILKEIVEVKKQMQVLLDKLENLPK</sequence>
<dbReference type="EMBL" id="JADNYJ010000001">
    <property type="protein sequence ID" value="KAF8914195.1"/>
    <property type="molecule type" value="Genomic_DNA"/>
</dbReference>
<feature type="transmembrane region" description="Helical" evidence="1">
    <location>
        <begin position="260"/>
        <end position="281"/>
    </location>
</feature>
<reference evidence="4" key="1">
    <citation type="submission" date="2020-11" db="EMBL/GenBank/DDBJ databases">
        <authorList>
            <consortium name="DOE Joint Genome Institute"/>
            <person name="Ahrendt S."/>
            <person name="Riley R."/>
            <person name="Andreopoulos W."/>
            <person name="LaButti K."/>
            <person name="Pangilinan J."/>
            <person name="Ruiz-duenas F.J."/>
            <person name="Barrasa J.M."/>
            <person name="Sanchez-Garcia M."/>
            <person name="Camarero S."/>
            <person name="Miyauchi S."/>
            <person name="Serrano A."/>
            <person name="Linde D."/>
            <person name="Babiker R."/>
            <person name="Drula E."/>
            <person name="Ayuso-Fernandez I."/>
            <person name="Pacheco R."/>
            <person name="Padilla G."/>
            <person name="Ferreira P."/>
            <person name="Barriuso J."/>
            <person name="Kellner H."/>
            <person name="Castanera R."/>
            <person name="Alfaro M."/>
            <person name="Ramirez L."/>
            <person name="Pisabarro A.G."/>
            <person name="Kuo A."/>
            <person name="Tritt A."/>
            <person name="Lipzen A."/>
            <person name="He G."/>
            <person name="Yan M."/>
            <person name="Ng V."/>
            <person name="Cullen D."/>
            <person name="Martin F."/>
            <person name="Rosso M.-N."/>
            <person name="Henrissat B."/>
            <person name="Hibbett D."/>
            <person name="Martinez A.T."/>
            <person name="Grigoriev I.V."/>
        </authorList>
    </citation>
    <scope>NUCLEOTIDE SEQUENCE</scope>
    <source>
        <strain evidence="4">AH 44721</strain>
    </source>
</reference>
<feature type="domain" description="Calcium channel YVC1-like C-terminal transmembrane" evidence="3">
    <location>
        <begin position="284"/>
        <end position="539"/>
    </location>
</feature>